<dbReference type="RefSeq" id="WP_380679572.1">
    <property type="nucleotide sequence ID" value="NZ_CP173186.1"/>
</dbReference>
<keyword evidence="10" id="KW-0028">Amino-acid biosynthesis</keyword>
<dbReference type="EMBL" id="JBHLXG010000032">
    <property type="protein sequence ID" value="MFC0229056.1"/>
    <property type="molecule type" value="Genomic_DNA"/>
</dbReference>
<feature type="domain" description="Arginine repressor DNA-binding" evidence="11">
    <location>
        <begin position="17"/>
        <end position="75"/>
    </location>
</feature>
<dbReference type="InterPro" id="IPR036251">
    <property type="entry name" value="Arg_repress_C_sf"/>
</dbReference>
<evidence type="ECO:0000256" key="3">
    <source>
        <dbReference type="ARBA" id="ARBA00008316"/>
    </source>
</evidence>
<evidence type="ECO:0000256" key="1">
    <source>
        <dbReference type="ARBA" id="ARBA00004496"/>
    </source>
</evidence>
<comment type="caution">
    <text evidence="13">The sequence shown here is derived from an EMBL/GenBank/DDBJ whole genome shotgun (WGS) entry which is preliminary data.</text>
</comment>
<dbReference type="PANTHER" id="PTHR34471">
    <property type="entry name" value="ARGININE REPRESSOR"/>
    <property type="match status" value="1"/>
</dbReference>
<protein>
    <recommendedName>
        <fullName evidence="4 10">Arginine repressor</fullName>
    </recommendedName>
</protein>
<evidence type="ECO:0000313" key="14">
    <source>
        <dbReference type="Proteomes" id="UP001589792"/>
    </source>
</evidence>
<dbReference type="Pfam" id="PF01316">
    <property type="entry name" value="Arg_repressor"/>
    <property type="match status" value="1"/>
</dbReference>
<proteinExistence type="inferred from homology"/>
<accession>A0ABV6EJ77</accession>
<keyword evidence="6 10" id="KW-0055">Arginine biosynthesis</keyword>
<evidence type="ECO:0000256" key="6">
    <source>
        <dbReference type="ARBA" id="ARBA00022571"/>
    </source>
</evidence>
<organism evidence="13 14">
    <name type="scientific">Serratia aquatilis</name>
    <dbReference type="NCBI Taxonomy" id="1737515"/>
    <lineage>
        <taxon>Bacteria</taxon>
        <taxon>Pseudomonadati</taxon>
        <taxon>Pseudomonadota</taxon>
        <taxon>Gammaproteobacteria</taxon>
        <taxon>Enterobacterales</taxon>
        <taxon>Yersiniaceae</taxon>
        <taxon>Serratia</taxon>
    </lineage>
</organism>
<dbReference type="Gene3D" id="1.10.10.10">
    <property type="entry name" value="Winged helix-like DNA-binding domain superfamily/Winged helix DNA-binding domain"/>
    <property type="match status" value="1"/>
</dbReference>
<dbReference type="SUPFAM" id="SSF46785">
    <property type="entry name" value="Winged helix' DNA-binding domain"/>
    <property type="match status" value="1"/>
</dbReference>
<dbReference type="HAMAP" id="MF_00173">
    <property type="entry name" value="Arg_repressor"/>
    <property type="match status" value="1"/>
</dbReference>
<dbReference type="InterPro" id="IPR036390">
    <property type="entry name" value="WH_DNA-bd_sf"/>
</dbReference>
<comment type="similarity">
    <text evidence="3 10">Belongs to the ArgR family.</text>
</comment>
<dbReference type="Pfam" id="PF02863">
    <property type="entry name" value="Arg_repressor_C"/>
    <property type="match status" value="1"/>
</dbReference>
<evidence type="ECO:0000256" key="5">
    <source>
        <dbReference type="ARBA" id="ARBA00022490"/>
    </source>
</evidence>
<evidence type="ECO:0000256" key="10">
    <source>
        <dbReference type="HAMAP-Rule" id="MF_00173"/>
    </source>
</evidence>
<dbReference type="PRINTS" id="PR01467">
    <property type="entry name" value="ARGREPRESSOR"/>
</dbReference>
<comment type="pathway">
    <text evidence="2 10">Amino-acid biosynthesis; L-arginine biosynthesis [regulation].</text>
</comment>
<sequence>MAKKPTSSCGKEQLKLALCRNLILTQRYSSQEELRHEMSRAGYKGISQSTISRLLKTLGVMKIQNAKGKKVYSLNAFHHPVPDINKPLTSMVLSVEHNEKFVLIHMNSGYAKAMARIIDLCAWPAVLGAIATSNVVWVAPSDTHSTVQLHKRLLAMLELEG</sequence>
<dbReference type="Gene3D" id="3.30.1360.40">
    <property type="match status" value="1"/>
</dbReference>
<evidence type="ECO:0000256" key="7">
    <source>
        <dbReference type="ARBA" id="ARBA00023015"/>
    </source>
</evidence>
<evidence type="ECO:0000256" key="2">
    <source>
        <dbReference type="ARBA" id="ARBA00005040"/>
    </source>
</evidence>
<keyword evidence="14" id="KW-1185">Reference proteome</keyword>
<dbReference type="PANTHER" id="PTHR34471:SF1">
    <property type="entry name" value="ARGININE REPRESSOR"/>
    <property type="match status" value="1"/>
</dbReference>
<evidence type="ECO:0000256" key="9">
    <source>
        <dbReference type="ARBA" id="ARBA00023163"/>
    </source>
</evidence>
<name>A0ABV6EJ77_9GAMM</name>
<reference evidence="13 14" key="1">
    <citation type="submission" date="2024-09" db="EMBL/GenBank/DDBJ databases">
        <authorList>
            <person name="Sun Q."/>
            <person name="Mori K."/>
        </authorList>
    </citation>
    <scope>NUCLEOTIDE SEQUENCE [LARGE SCALE GENOMIC DNA]</scope>
    <source>
        <strain evidence="13 14">CCM 8626</strain>
    </source>
</reference>
<dbReference type="InterPro" id="IPR001669">
    <property type="entry name" value="Arg_repress"/>
</dbReference>
<evidence type="ECO:0000313" key="13">
    <source>
        <dbReference type="EMBL" id="MFC0229056.1"/>
    </source>
</evidence>
<evidence type="ECO:0000259" key="11">
    <source>
        <dbReference type="Pfam" id="PF01316"/>
    </source>
</evidence>
<comment type="function">
    <text evidence="10">Regulates arginine biosynthesis genes.</text>
</comment>
<keyword evidence="5 10" id="KW-0963">Cytoplasm</keyword>
<dbReference type="InterPro" id="IPR020899">
    <property type="entry name" value="Arg_repress_C"/>
</dbReference>
<evidence type="ECO:0000256" key="8">
    <source>
        <dbReference type="ARBA" id="ARBA00023125"/>
    </source>
</evidence>
<feature type="domain" description="Arginine repressor C-terminal" evidence="12">
    <location>
        <begin position="89"/>
        <end position="153"/>
    </location>
</feature>
<dbReference type="SUPFAM" id="SSF55252">
    <property type="entry name" value="C-terminal domain of arginine repressor"/>
    <property type="match status" value="1"/>
</dbReference>
<keyword evidence="10" id="KW-0678">Repressor</keyword>
<keyword evidence="9 10" id="KW-0804">Transcription</keyword>
<dbReference type="InterPro" id="IPR036388">
    <property type="entry name" value="WH-like_DNA-bd_sf"/>
</dbReference>
<evidence type="ECO:0000256" key="4">
    <source>
        <dbReference type="ARBA" id="ARBA00021148"/>
    </source>
</evidence>
<dbReference type="Proteomes" id="UP001589792">
    <property type="component" value="Unassembled WGS sequence"/>
</dbReference>
<keyword evidence="8 10" id="KW-0238">DNA-binding</keyword>
<dbReference type="InterPro" id="IPR020900">
    <property type="entry name" value="Arg_repress_DNA-bd"/>
</dbReference>
<gene>
    <name evidence="10" type="primary">argR</name>
    <name evidence="13" type="ORF">ACFFJ3_21605</name>
</gene>
<keyword evidence="7 10" id="KW-0805">Transcription regulation</keyword>
<comment type="subcellular location">
    <subcellularLocation>
        <location evidence="1 10">Cytoplasm</location>
    </subcellularLocation>
</comment>
<evidence type="ECO:0000259" key="12">
    <source>
        <dbReference type="Pfam" id="PF02863"/>
    </source>
</evidence>